<dbReference type="PROSITE" id="PS51118">
    <property type="entry name" value="HTH_HXLR"/>
    <property type="match status" value="1"/>
</dbReference>
<evidence type="ECO:0000256" key="1">
    <source>
        <dbReference type="ARBA" id="ARBA00023015"/>
    </source>
</evidence>
<dbReference type="InterPro" id="IPR036390">
    <property type="entry name" value="WH_DNA-bd_sf"/>
</dbReference>
<proteinExistence type="predicted"/>
<dbReference type="Proteomes" id="UP000515789">
    <property type="component" value="Chromosome"/>
</dbReference>
<evidence type="ECO:0000259" key="4">
    <source>
        <dbReference type="PROSITE" id="PS51118"/>
    </source>
</evidence>
<dbReference type="PANTHER" id="PTHR33204:SF29">
    <property type="entry name" value="TRANSCRIPTIONAL REGULATOR"/>
    <property type="match status" value="1"/>
</dbReference>
<dbReference type="RefSeq" id="WP_018593234.1">
    <property type="nucleotide sequence ID" value="NZ_AP031416.1"/>
</dbReference>
<dbReference type="EMBL" id="CP039126">
    <property type="protein sequence ID" value="QMW76701.1"/>
    <property type="molecule type" value="Genomic_DNA"/>
</dbReference>
<keyword evidence="3" id="KW-0804">Transcription</keyword>
<protein>
    <submittedName>
        <fullName evidence="5 6">Transcriptional regulator</fullName>
    </submittedName>
</protein>
<evidence type="ECO:0000313" key="7">
    <source>
        <dbReference type="Proteomes" id="UP000289794"/>
    </source>
</evidence>
<evidence type="ECO:0000313" key="8">
    <source>
        <dbReference type="Proteomes" id="UP000515789"/>
    </source>
</evidence>
<dbReference type="PANTHER" id="PTHR33204">
    <property type="entry name" value="TRANSCRIPTIONAL REGULATOR, MARR FAMILY"/>
    <property type="match status" value="1"/>
</dbReference>
<evidence type="ECO:0000256" key="2">
    <source>
        <dbReference type="ARBA" id="ARBA00023125"/>
    </source>
</evidence>
<dbReference type="KEGG" id="bpro:PMF13cell1_00992"/>
<name>A0A4P6LT77_9FIRM</name>
<dbReference type="SUPFAM" id="SSF46785">
    <property type="entry name" value="Winged helix' DNA-binding domain"/>
    <property type="match status" value="1"/>
</dbReference>
<evidence type="ECO:0000313" key="6">
    <source>
        <dbReference type="EMBL" id="QMW76701.1"/>
    </source>
</evidence>
<evidence type="ECO:0000313" key="5">
    <source>
        <dbReference type="EMBL" id="QBE95471.1"/>
    </source>
</evidence>
<keyword evidence="2" id="KW-0238">DNA-binding</keyword>
<dbReference type="Pfam" id="PF01638">
    <property type="entry name" value="HxlR"/>
    <property type="match status" value="1"/>
</dbReference>
<dbReference type="EMBL" id="CP035945">
    <property type="protein sequence ID" value="QBE95471.1"/>
    <property type="molecule type" value="Genomic_DNA"/>
</dbReference>
<dbReference type="GeneID" id="75052606"/>
<keyword evidence="1" id="KW-0805">Transcription regulation</keyword>
<sequence length="116" mass="13909">MVNFEKEYKCALVFTHDLIGGKWKLRILWHIIHGDNRFSMLKKAIPDITEKVLYTQLRDLQKSGIIEKEIVNEQPPKTILYHLREEYKDLEKIIEDTCRFTKYYASCNNIYIKETV</sequence>
<organism evidence="5 7">
    <name type="scientific">Blautia producta</name>
    <dbReference type="NCBI Taxonomy" id="33035"/>
    <lineage>
        <taxon>Bacteria</taxon>
        <taxon>Bacillati</taxon>
        <taxon>Bacillota</taxon>
        <taxon>Clostridia</taxon>
        <taxon>Lachnospirales</taxon>
        <taxon>Lachnospiraceae</taxon>
        <taxon>Blautia</taxon>
    </lineage>
</organism>
<dbReference type="InterPro" id="IPR036388">
    <property type="entry name" value="WH-like_DNA-bd_sf"/>
</dbReference>
<dbReference type="Proteomes" id="UP000289794">
    <property type="component" value="Chromosome"/>
</dbReference>
<dbReference type="AlphaFoldDB" id="A0A4P6LT77"/>
<reference evidence="6 8" key="2">
    <citation type="submission" date="2019-04" db="EMBL/GenBank/DDBJ databases">
        <authorList>
            <person name="Schori C."/>
            <person name="Ahrens C."/>
        </authorList>
    </citation>
    <scope>NUCLEOTIDE SEQUENCE [LARGE SCALE GENOMIC DNA]</scope>
    <source>
        <strain evidence="6 8">DSM 2950</strain>
    </source>
</reference>
<reference evidence="5 7" key="1">
    <citation type="submission" date="2019-01" db="EMBL/GenBank/DDBJ databases">
        <title>PMF-metabolizing Aryl O-demethylase.</title>
        <authorList>
            <person name="Kim M."/>
        </authorList>
    </citation>
    <scope>NUCLEOTIDE SEQUENCE [LARGE SCALE GENOMIC DNA]</scope>
    <source>
        <strain evidence="5 7">PMF1</strain>
    </source>
</reference>
<evidence type="ECO:0000256" key="3">
    <source>
        <dbReference type="ARBA" id="ARBA00023163"/>
    </source>
</evidence>
<feature type="domain" description="HTH hxlR-type" evidence="4">
    <location>
        <begin position="10"/>
        <end position="109"/>
    </location>
</feature>
<dbReference type="Gene3D" id="1.10.10.10">
    <property type="entry name" value="Winged helix-like DNA-binding domain superfamily/Winged helix DNA-binding domain"/>
    <property type="match status" value="1"/>
</dbReference>
<accession>A0A4P6LT77</accession>
<dbReference type="InterPro" id="IPR002577">
    <property type="entry name" value="HTH_HxlR"/>
</dbReference>
<dbReference type="GO" id="GO:0003677">
    <property type="term" value="F:DNA binding"/>
    <property type="evidence" value="ECO:0007669"/>
    <property type="project" value="UniProtKB-KW"/>
</dbReference>
<gene>
    <name evidence="5" type="primary">ytcD</name>
    <name evidence="6" type="ORF">E5259_03315</name>
    <name evidence="5" type="ORF">PMF13cell1_00992</name>
</gene>